<evidence type="ECO:0000313" key="2">
    <source>
        <dbReference type="EMBL" id="KYG65274.1"/>
    </source>
</evidence>
<sequence>METEKLAEGTQPLNFDKIIQQSENNIAENTAPKRGRGRPPKPKPAEQTKSEQQEPSMSFNDDFKDVEAAEVIKPNEVEPLALELVKAPFDIVGLQTGIDVVPDDTEAKLPSYYLAKLIHSYLPDLDLKDPRKFNLVAFVISYALLGIKKMRLFAAKKREIIAARFKSPSADTETDSQPSPQGREPFPTASVSAASYLSRVSRDN</sequence>
<evidence type="ECO:0000256" key="1">
    <source>
        <dbReference type="SAM" id="MobiDB-lite"/>
    </source>
</evidence>
<name>A0A162G8F0_BDEBC</name>
<feature type="region of interest" description="Disordered" evidence="1">
    <location>
        <begin position="1"/>
        <end position="59"/>
    </location>
</feature>
<gene>
    <name evidence="2" type="ORF">AZI87_12015</name>
</gene>
<feature type="compositionally biased region" description="Basic and acidic residues" evidence="1">
    <location>
        <begin position="43"/>
        <end position="52"/>
    </location>
</feature>
<organism evidence="2 3">
    <name type="scientific">Bdellovibrio bacteriovorus</name>
    <dbReference type="NCBI Taxonomy" id="959"/>
    <lineage>
        <taxon>Bacteria</taxon>
        <taxon>Pseudomonadati</taxon>
        <taxon>Bdellovibrionota</taxon>
        <taxon>Bdellovibrionia</taxon>
        <taxon>Bdellovibrionales</taxon>
        <taxon>Pseudobdellovibrionaceae</taxon>
        <taxon>Bdellovibrio</taxon>
    </lineage>
</organism>
<evidence type="ECO:0000313" key="3">
    <source>
        <dbReference type="Proteomes" id="UP000075799"/>
    </source>
</evidence>
<dbReference type="RefSeq" id="WP_063207310.1">
    <property type="nucleotide sequence ID" value="NZ_LUKD01000005.1"/>
</dbReference>
<protein>
    <submittedName>
        <fullName evidence="2">Uncharacterized protein</fullName>
    </submittedName>
</protein>
<dbReference type="AlphaFoldDB" id="A0A162G8F0"/>
<proteinExistence type="predicted"/>
<feature type="region of interest" description="Disordered" evidence="1">
    <location>
        <begin position="167"/>
        <end position="204"/>
    </location>
</feature>
<feature type="compositionally biased region" description="Polar residues" evidence="1">
    <location>
        <begin position="169"/>
        <end position="180"/>
    </location>
</feature>
<reference evidence="2 3" key="1">
    <citation type="submission" date="2016-03" db="EMBL/GenBank/DDBJ databases">
        <authorList>
            <person name="Ploux O."/>
        </authorList>
    </citation>
    <scope>NUCLEOTIDE SEQUENCE [LARGE SCALE GENOMIC DNA]</scope>
    <source>
        <strain evidence="2 3">EC13</strain>
    </source>
</reference>
<dbReference type="EMBL" id="LUKD01000005">
    <property type="protein sequence ID" value="KYG65274.1"/>
    <property type="molecule type" value="Genomic_DNA"/>
</dbReference>
<feature type="compositionally biased region" description="Polar residues" evidence="1">
    <location>
        <begin position="19"/>
        <end position="28"/>
    </location>
</feature>
<comment type="caution">
    <text evidence="2">The sequence shown here is derived from an EMBL/GenBank/DDBJ whole genome shotgun (WGS) entry which is preliminary data.</text>
</comment>
<dbReference type="Proteomes" id="UP000075799">
    <property type="component" value="Unassembled WGS sequence"/>
</dbReference>
<accession>A0A162G8F0</accession>